<keyword evidence="3" id="KW-1185">Reference proteome</keyword>
<feature type="domain" description="DUF58" evidence="1">
    <location>
        <begin position="74"/>
        <end position="275"/>
    </location>
</feature>
<dbReference type="AlphaFoldDB" id="A0A1I4CAE5"/>
<dbReference type="EMBL" id="FOSL01000012">
    <property type="protein sequence ID" value="SFK78138.1"/>
    <property type="molecule type" value="Genomic_DNA"/>
</dbReference>
<name>A0A1I4CAE5_9HYPH</name>
<reference evidence="2 3" key="1">
    <citation type="submission" date="2016-10" db="EMBL/GenBank/DDBJ databases">
        <authorList>
            <person name="Varghese N."/>
            <person name="Submissions S."/>
        </authorList>
    </citation>
    <scope>NUCLEOTIDE SEQUENCE [LARGE SCALE GENOMIC DNA]</scope>
    <source>
        <strain evidence="2 3">DSM 21822</strain>
    </source>
</reference>
<dbReference type="RefSeq" id="WP_149761917.1">
    <property type="nucleotide sequence ID" value="NZ_BSPE01000004.1"/>
</dbReference>
<gene>
    <name evidence="2" type="ORF">SAMN04488498_112124</name>
</gene>
<dbReference type="Pfam" id="PF01882">
    <property type="entry name" value="DUF58"/>
    <property type="match status" value="1"/>
</dbReference>
<organism evidence="2 3">
    <name type="scientific">Neomesorhizobium albiziae</name>
    <dbReference type="NCBI Taxonomy" id="335020"/>
    <lineage>
        <taxon>Bacteria</taxon>
        <taxon>Pseudomonadati</taxon>
        <taxon>Pseudomonadota</taxon>
        <taxon>Alphaproteobacteria</taxon>
        <taxon>Hyphomicrobiales</taxon>
        <taxon>Phyllobacteriaceae</taxon>
        <taxon>Neomesorhizobium</taxon>
    </lineage>
</organism>
<dbReference type="PANTHER" id="PTHR33608:SF12">
    <property type="entry name" value="DUF58 DOMAIN-CONTAINING PROTEIN"/>
    <property type="match status" value="1"/>
</dbReference>
<protein>
    <recommendedName>
        <fullName evidence="1">DUF58 domain-containing protein</fullName>
    </recommendedName>
</protein>
<evidence type="ECO:0000313" key="2">
    <source>
        <dbReference type="EMBL" id="SFK78138.1"/>
    </source>
</evidence>
<dbReference type="InterPro" id="IPR002881">
    <property type="entry name" value="DUF58"/>
</dbReference>
<evidence type="ECO:0000259" key="1">
    <source>
        <dbReference type="Pfam" id="PF01882"/>
    </source>
</evidence>
<sequence>MGFSLSALGRSKGLVRPRNASPEPARGVHVTVEELVALEAAARDFNFLRKQPVNRLLAGRHASNMRGRGLSFEELRDYLPGDDVRTIDWRVTARTGKPFVRVYDEEKDRPALIVVDQRMNMFFGSRLMMKSVSAAETAALCAWRVMNLGDRVGGFVFNDTRVDELRPHRSRAAVIELAGAIARQNAELRADLSDHRGSGQLDLALAAVANVARHDHLVVVISDFEGHGPRTRDLLLRLTISNDVLAVLVYDPFLIDLPETGHIVVSGGGMQAELPLGHGKVRSGVADFARKRGDELLAWQQELGLPMLLVSAAEETAPQLRRTLGQLAWRQKRR</sequence>
<dbReference type="Proteomes" id="UP000323300">
    <property type="component" value="Unassembled WGS sequence"/>
</dbReference>
<dbReference type="OrthoDB" id="9776116at2"/>
<evidence type="ECO:0000313" key="3">
    <source>
        <dbReference type="Proteomes" id="UP000323300"/>
    </source>
</evidence>
<proteinExistence type="predicted"/>
<dbReference type="PANTHER" id="PTHR33608">
    <property type="entry name" value="BLL2464 PROTEIN"/>
    <property type="match status" value="1"/>
</dbReference>
<accession>A0A1I4CAE5</accession>